<protein>
    <recommendedName>
        <fullName evidence="3">endo-1,4-beta-xylanase</fullName>
        <ecNumber evidence="3">3.2.1.8</ecNumber>
    </recommendedName>
</protein>
<dbReference type="PRINTS" id="PR00134">
    <property type="entry name" value="GLHYDRLASE10"/>
</dbReference>
<evidence type="ECO:0000256" key="8">
    <source>
        <dbReference type="ARBA" id="ARBA00023295"/>
    </source>
</evidence>
<evidence type="ECO:0000256" key="4">
    <source>
        <dbReference type="ARBA" id="ARBA00022651"/>
    </source>
</evidence>
<sequence length="505" mass="57919">MKSALIFILLGFCFTQYVTVQAQNPIGLKVSASLRGLLLGAAVVVKYLQPNIDQGQYNSNVVKNYQLIVPGYELKPEHIWLDENVYNFSDADWLLGATPNTTGWVQQNGMQLRGHTLVWAYDMRIPRWLLDREASITPEKAKTLLRNYIYTVVGRYRGKIQWWDVINELISNYNNTRPFYIANSFWYRKLGIDYVKYAYIFAHEADPDAKLYYNDFGIQQGGFKADRVFDLIDWLKSENVPIHGVGIQWHIKVSETVTPGDAHYQTAQRFIDRNLDLMVTELDISIPMVDSHPVDPNDIQRQGLAYRSILDYVLYFAPRTPALLTWGFTDRYSWIPAATNYTQGEALPLDANYQPKPAYWQMQDDLARVLLNGIYRLSPKSQPSTCLGIAGNSTRSAVQLYTGACNQTNQQWNLMWLGDGTYRFSPQSVDSSALNAYNVTASTGTVRIYEWIGSFDQEWVISCQGNATYRIGPRNAWQRVLAVDQTSNIVIMNSTRDERQQWIIH</sequence>
<reference evidence="12" key="1">
    <citation type="submission" date="2014-12" db="EMBL/GenBank/DDBJ databases">
        <authorList>
            <person name="Szydlowski L.M."/>
        </authorList>
    </citation>
    <scope>NUCLEOTIDE SEQUENCE</scope>
</reference>
<evidence type="ECO:0000256" key="3">
    <source>
        <dbReference type="ARBA" id="ARBA00012590"/>
    </source>
</evidence>
<evidence type="ECO:0000256" key="1">
    <source>
        <dbReference type="ARBA" id="ARBA00000681"/>
    </source>
</evidence>
<feature type="chain" id="PRO_5002415956" description="endo-1,4-beta-xylanase" evidence="10">
    <location>
        <begin position="23"/>
        <end position="505"/>
    </location>
</feature>
<dbReference type="SMART" id="SM00633">
    <property type="entry name" value="Glyco_10"/>
    <property type="match status" value="1"/>
</dbReference>
<dbReference type="PANTHER" id="PTHR31490">
    <property type="entry name" value="GLYCOSYL HYDROLASE"/>
    <property type="match status" value="1"/>
</dbReference>
<dbReference type="EMBL" id="KP245724">
    <property type="protein sequence ID" value="AKC91351.1"/>
    <property type="molecule type" value="mRNA"/>
</dbReference>
<evidence type="ECO:0000256" key="6">
    <source>
        <dbReference type="ARBA" id="ARBA00022801"/>
    </source>
</evidence>
<organism evidence="12">
    <name type="scientific">Adineta ricciae</name>
    <name type="common">Rotifer</name>
    <dbReference type="NCBI Taxonomy" id="249248"/>
    <lineage>
        <taxon>Eukaryota</taxon>
        <taxon>Metazoa</taxon>
        <taxon>Spiralia</taxon>
        <taxon>Gnathifera</taxon>
        <taxon>Rotifera</taxon>
        <taxon>Eurotatoria</taxon>
        <taxon>Bdelloidea</taxon>
        <taxon>Adinetida</taxon>
        <taxon>Adinetidae</taxon>
        <taxon>Adineta</taxon>
    </lineage>
</organism>
<keyword evidence="5 10" id="KW-0732">Signal</keyword>
<dbReference type="InterPro" id="IPR000772">
    <property type="entry name" value="Ricin_B_lectin"/>
</dbReference>
<keyword evidence="8 12" id="KW-0326">Glycosidase</keyword>
<evidence type="ECO:0000256" key="10">
    <source>
        <dbReference type="SAM" id="SignalP"/>
    </source>
</evidence>
<dbReference type="PROSITE" id="PS50231">
    <property type="entry name" value="RICIN_B_LECTIN"/>
    <property type="match status" value="1"/>
</dbReference>
<accession>A0A0E3Z6A1</accession>
<feature type="signal peptide" evidence="10">
    <location>
        <begin position="1"/>
        <end position="22"/>
    </location>
</feature>
<keyword evidence="9" id="KW-0624">Polysaccharide degradation</keyword>
<dbReference type="InterPro" id="IPR044846">
    <property type="entry name" value="GH10"/>
</dbReference>
<evidence type="ECO:0000313" key="12">
    <source>
        <dbReference type="EMBL" id="AKC91351.1"/>
    </source>
</evidence>
<dbReference type="Gene3D" id="3.20.20.80">
    <property type="entry name" value="Glycosidases"/>
    <property type="match status" value="1"/>
</dbReference>
<evidence type="ECO:0000256" key="5">
    <source>
        <dbReference type="ARBA" id="ARBA00022729"/>
    </source>
</evidence>
<dbReference type="InterPro" id="IPR017853">
    <property type="entry name" value="GH"/>
</dbReference>
<evidence type="ECO:0000256" key="7">
    <source>
        <dbReference type="ARBA" id="ARBA00023277"/>
    </source>
</evidence>
<dbReference type="Gene3D" id="2.80.10.50">
    <property type="match status" value="1"/>
</dbReference>
<gene>
    <name evidence="12" type="primary">cbh-2</name>
</gene>
<keyword evidence="7" id="KW-0119">Carbohydrate metabolism</keyword>
<keyword evidence="6 12" id="KW-0378">Hydrolase</keyword>
<dbReference type="Pfam" id="PF00652">
    <property type="entry name" value="Ricin_B_lectin"/>
    <property type="match status" value="1"/>
</dbReference>
<dbReference type="InterPro" id="IPR001000">
    <property type="entry name" value="GH10_dom"/>
</dbReference>
<dbReference type="CDD" id="cd00161">
    <property type="entry name" value="beta-trefoil_Ricin-like"/>
    <property type="match status" value="1"/>
</dbReference>
<dbReference type="PANTHER" id="PTHR31490:SF88">
    <property type="entry name" value="BETA-XYLANASE"/>
    <property type="match status" value="1"/>
</dbReference>
<evidence type="ECO:0000256" key="2">
    <source>
        <dbReference type="ARBA" id="ARBA00007495"/>
    </source>
</evidence>
<keyword evidence="4" id="KW-0858">Xylan degradation</keyword>
<dbReference type="PROSITE" id="PS51760">
    <property type="entry name" value="GH10_2"/>
    <property type="match status" value="1"/>
</dbReference>
<comment type="similarity">
    <text evidence="2">Belongs to the glycosyl hydrolase 10 (cellulase F) family.</text>
</comment>
<name>A0A0E3Z6A1_ADIRI</name>
<comment type="catalytic activity">
    <reaction evidence="1">
        <text>Endohydrolysis of (1-&gt;4)-beta-D-xylosidic linkages in xylans.</text>
        <dbReference type="EC" id="3.2.1.8"/>
    </reaction>
</comment>
<dbReference type="SUPFAM" id="SSF51445">
    <property type="entry name" value="(Trans)glycosidases"/>
    <property type="match status" value="1"/>
</dbReference>
<dbReference type="GO" id="GO:0031176">
    <property type="term" value="F:endo-1,4-beta-xylanase activity"/>
    <property type="evidence" value="ECO:0007669"/>
    <property type="project" value="UniProtKB-EC"/>
</dbReference>
<feature type="domain" description="GH10" evidence="11">
    <location>
        <begin position="49"/>
        <end position="365"/>
    </location>
</feature>
<evidence type="ECO:0000259" key="11">
    <source>
        <dbReference type="PROSITE" id="PS51760"/>
    </source>
</evidence>
<dbReference type="SUPFAM" id="SSF50370">
    <property type="entry name" value="Ricin B-like lectins"/>
    <property type="match status" value="1"/>
</dbReference>
<dbReference type="GO" id="GO:0045493">
    <property type="term" value="P:xylan catabolic process"/>
    <property type="evidence" value="ECO:0007669"/>
    <property type="project" value="UniProtKB-KW"/>
</dbReference>
<evidence type="ECO:0000256" key="9">
    <source>
        <dbReference type="ARBA" id="ARBA00023326"/>
    </source>
</evidence>
<dbReference type="Pfam" id="PF00331">
    <property type="entry name" value="Glyco_hydro_10"/>
    <property type="match status" value="1"/>
</dbReference>
<dbReference type="InterPro" id="IPR035992">
    <property type="entry name" value="Ricin_B-like_lectins"/>
</dbReference>
<reference evidence="12" key="2">
    <citation type="journal article" date="2015" name="Gene">
        <title>Multiple horizontally acquired genes from fungal and prokaryotic donors encode cellulolytic enzymes in the bdelloid rotifer Adineta ricciae.</title>
        <authorList>
            <person name="Szydlowski L."/>
            <person name="Boschetti C."/>
            <person name="Crisp A."/>
            <person name="Barbosa E.G."/>
            <person name="Tunnacliffe A."/>
        </authorList>
    </citation>
    <scope>NUCLEOTIDE SEQUENCE</scope>
</reference>
<dbReference type="EC" id="3.2.1.8" evidence="3"/>
<dbReference type="AlphaFoldDB" id="A0A0E3Z6A1"/>
<proteinExistence type="evidence at transcript level"/>